<dbReference type="AlphaFoldDB" id="A0AAD7DJA1"/>
<feature type="region of interest" description="Disordered" evidence="1">
    <location>
        <begin position="1"/>
        <end position="109"/>
    </location>
</feature>
<feature type="region of interest" description="Disordered" evidence="1">
    <location>
        <begin position="133"/>
        <end position="153"/>
    </location>
</feature>
<dbReference type="EMBL" id="JARKIB010000755">
    <property type="protein sequence ID" value="KAJ7692671.1"/>
    <property type="molecule type" value="Genomic_DNA"/>
</dbReference>
<accession>A0AAD7DJA1</accession>
<feature type="compositionally biased region" description="Basic and acidic residues" evidence="1">
    <location>
        <begin position="366"/>
        <end position="399"/>
    </location>
</feature>
<comment type="caution">
    <text evidence="2">The sequence shown here is derived from an EMBL/GenBank/DDBJ whole genome shotgun (WGS) entry which is preliminary data.</text>
</comment>
<sequence length="413" mass="45593">MLRPLEQRLSFAPWRSEEQSPQREVRPLPRRNAVPLYNRLSSAIPLGERLGPRSNGLLDRLSAPSTEHHRTEERESPGVSKRKREVETPVPPIASSSRNTLESVEDGEVREERAYKKVRRGKRSGRLVKEYEQRKAERAHKAGGVIDERDEESETRAHLESVLQTVAEVAEVEDSLPIEWDGEVAPSWAPEDEDDEAGPAKISRGCWISSPNEAQTIRTASHSGGSASAECILRNAGNTCTAGLGGSAWRHIVPHNRSSGGVNYHAGRCGVRGKCDRGQSHIPQLPAEYSERLERRADDRGSRVLEILYRVGVLWSGPGELDGAQATGPREARVGSGSFRVGSGTTRRVGKYWANGKGGHNTTEAQDEHILLGTQRERGSEKSRRVGESGSRIGDRPTSRGEATFISKLKYRK</sequence>
<organism evidence="2 3">
    <name type="scientific">Mycena metata</name>
    <dbReference type="NCBI Taxonomy" id="1033252"/>
    <lineage>
        <taxon>Eukaryota</taxon>
        <taxon>Fungi</taxon>
        <taxon>Dikarya</taxon>
        <taxon>Basidiomycota</taxon>
        <taxon>Agaricomycotina</taxon>
        <taxon>Agaricomycetes</taxon>
        <taxon>Agaricomycetidae</taxon>
        <taxon>Agaricales</taxon>
        <taxon>Marasmiineae</taxon>
        <taxon>Mycenaceae</taxon>
        <taxon>Mycena</taxon>
    </lineage>
</organism>
<feature type="compositionally biased region" description="Basic and acidic residues" evidence="1">
    <location>
        <begin position="66"/>
        <end position="76"/>
    </location>
</feature>
<dbReference type="Proteomes" id="UP001215598">
    <property type="component" value="Unassembled WGS sequence"/>
</dbReference>
<protein>
    <submittedName>
        <fullName evidence="2">Uncharacterized protein</fullName>
    </submittedName>
</protein>
<evidence type="ECO:0000313" key="2">
    <source>
        <dbReference type="EMBL" id="KAJ7692671.1"/>
    </source>
</evidence>
<feature type="compositionally biased region" description="Low complexity" evidence="1">
    <location>
        <begin position="334"/>
        <end position="347"/>
    </location>
</feature>
<evidence type="ECO:0000313" key="3">
    <source>
        <dbReference type="Proteomes" id="UP001215598"/>
    </source>
</evidence>
<feature type="region of interest" description="Disordered" evidence="1">
    <location>
        <begin position="322"/>
        <end position="413"/>
    </location>
</feature>
<gene>
    <name evidence="2" type="ORF">B0H16DRAFT_1850516</name>
</gene>
<feature type="region of interest" description="Disordered" evidence="1">
    <location>
        <begin position="185"/>
        <end position="206"/>
    </location>
</feature>
<keyword evidence="3" id="KW-1185">Reference proteome</keyword>
<name>A0AAD7DJA1_9AGAR</name>
<reference evidence="2" key="1">
    <citation type="submission" date="2023-03" db="EMBL/GenBank/DDBJ databases">
        <title>Massive genome expansion in bonnet fungi (Mycena s.s.) driven by repeated elements and novel gene families across ecological guilds.</title>
        <authorList>
            <consortium name="Lawrence Berkeley National Laboratory"/>
            <person name="Harder C.B."/>
            <person name="Miyauchi S."/>
            <person name="Viragh M."/>
            <person name="Kuo A."/>
            <person name="Thoen E."/>
            <person name="Andreopoulos B."/>
            <person name="Lu D."/>
            <person name="Skrede I."/>
            <person name="Drula E."/>
            <person name="Henrissat B."/>
            <person name="Morin E."/>
            <person name="Kohler A."/>
            <person name="Barry K."/>
            <person name="LaButti K."/>
            <person name="Morin E."/>
            <person name="Salamov A."/>
            <person name="Lipzen A."/>
            <person name="Mereny Z."/>
            <person name="Hegedus B."/>
            <person name="Baldrian P."/>
            <person name="Stursova M."/>
            <person name="Weitz H."/>
            <person name="Taylor A."/>
            <person name="Grigoriev I.V."/>
            <person name="Nagy L.G."/>
            <person name="Martin F."/>
            <person name="Kauserud H."/>
        </authorList>
    </citation>
    <scope>NUCLEOTIDE SEQUENCE</scope>
    <source>
        <strain evidence="2">CBHHK182m</strain>
    </source>
</reference>
<feature type="compositionally biased region" description="Basic and acidic residues" evidence="1">
    <location>
        <begin position="15"/>
        <end position="27"/>
    </location>
</feature>
<proteinExistence type="predicted"/>
<evidence type="ECO:0000256" key="1">
    <source>
        <dbReference type="SAM" id="MobiDB-lite"/>
    </source>
</evidence>